<dbReference type="EMBL" id="PGOL01000298">
    <property type="protein sequence ID" value="PKI73041.1"/>
    <property type="molecule type" value="Genomic_DNA"/>
</dbReference>
<accession>A0A2I0KX30</accession>
<gene>
    <name evidence="1" type="ORF">CRG98_006536</name>
</gene>
<name>A0A2I0KX30_PUNGR</name>
<comment type="caution">
    <text evidence="1">The sequence shown here is derived from an EMBL/GenBank/DDBJ whole genome shotgun (WGS) entry which is preliminary data.</text>
</comment>
<organism evidence="1 2">
    <name type="scientific">Punica granatum</name>
    <name type="common">Pomegranate</name>
    <dbReference type="NCBI Taxonomy" id="22663"/>
    <lineage>
        <taxon>Eukaryota</taxon>
        <taxon>Viridiplantae</taxon>
        <taxon>Streptophyta</taxon>
        <taxon>Embryophyta</taxon>
        <taxon>Tracheophyta</taxon>
        <taxon>Spermatophyta</taxon>
        <taxon>Magnoliopsida</taxon>
        <taxon>eudicotyledons</taxon>
        <taxon>Gunneridae</taxon>
        <taxon>Pentapetalae</taxon>
        <taxon>rosids</taxon>
        <taxon>malvids</taxon>
        <taxon>Myrtales</taxon>
        <taxon>Lythraceae</taxon>
        <taxon>Punica</taxon>
    </lineage>
</organism>
<sequence length="75" mass="8151">MGKGEFIPLGGEVWPDPEHGGCARWYGSRTVATSSRGRVEVVRDPLNVMARLAEVVRENGTRGNSAAPRSVSRTR</sequence>
<dbReference type="AlphaFoldDB" id="A0A2I0KX30"/>
<dbReference type="Proteomes" id="UP000233551">
    <property type="component" value="Unassembled WGS sequence"/>
</dbReference>
<evidence type="ECO:0000313" key="1">
    <source>
        <dbReference type="EMBL" id="PKI73041.1"/>
    </source>
</evidence>
<proteinExistence type="predicted"/>
<keyword evidence="2" id="KW-1185">Reference proteome</keyword>
<reference evidence="1 2" key="1">
    <citation type="submission" date="2017-11" db="EMBL/GenBank/DDBJ databases">
        <title>De-novo sequencing of pomegranate (Punica granatum L.) genome.</title>
        <authorList>
            <person name="Akparov Z."/>
            <person name="Amiraslanov A."/>
            <person name="Hajiyeva S."/>
            <person name="Abbasov M."/>
            <person name="Kaur K."/>
            <person name="Hamwieh A."/>
            <person name="Solovyev V."/>
            <person name="Salamov A."/>
            <person name="Braich B."/>
            <person name="Kosarev P."/>
            <person name="Mahmoud A."/>
            <person name="Hajiyev E."/>
            <person name="Babayeva S."/>
            <person name="Izzatullayeva V."/>
            <person name="Mammadov A."/>
            <person name="Mammadov A."/>
            <person name="Sharifova S."/>
            <person name="Ojaghi J."/>
            <person name="Eynullazada K."/>
            <person name="Bayramov B."/>
            <person name="Abdulazimova A."/>
            <person name="Shahmuradov I."/>
        </authorList>
    </citation>
    <scope>NUCLEOTIDE SEQUENCE [LARGE SCALE GENOMIC DNA]</scope>
    <source>
        <strain evidence="2">cv. AG2017</strain>
        <tissue evidence="1">Leaf</tissue>
    </source>
</reference>
<protein>
    <submittedName>
        <fullName evidence="1">Uncharacterized protein</fullName>
    </submittedName>
</protein>
<evidence type="ECO:0000313" key="2">
    <source>
        <dbReference type="Proteomes" id="UP000233551"/>
    </source>
</evidence>